<feature type="transmembrane region" description="Helical" evidence="9">
    <location>
        <begin position="353"/>
        <end position="372"/>
    </location>
</feature>
<evidence type="ECO:0000256" key="2">
    <source>
        <dbReference type="ARBA" id="ARBA00011961"/>
    </source>
</evidence>
<accession>A0AAE8SST3</accession>
<feature type="domain" description="Major facilitator superfamily (MFS) profile" evidence="10">
    <location>
        <begin position="318"/>
        <end position="763"/>
    </location>
</feature>
<reference evidence="11" key="1">
    <citation type="submission" date="2018-03" db="EMBL/GenBank/DDBJ databases">
        <authorList>
            <person name="Guldener U."/>
        </authorList>
    </citation>
    <scope>NUCLEOTIDE SEQUENCE</scope>
</reference>
<dbReference type="Pfam" id="PF03881">
    <property type="entry name" value="Fructosamin_kin"/>
    <property type="match status" value="1"/>
</dbReference>
<dbReference type="PANTHER" id="PTHR23502:SF51">
    <property type="entry name" value="QUINIDINE RESISTANCE PROTEIN 1-RELATED"/>
    <property type="match status" value="1"/>
</dbReference>
<dbReference type="InterPro" id="IPR011009">
    <property type="entry name" value="Kinase-like_dom_sf"/>
</dbReference>
<dbReference type="Gene3D" id="3.90.1200.10">
    <property type="match status" value="1"/>
</dbReference>
<dbReference type="Pfam" id="PF07690">
    <property type="entry name" value="MFS_1"/>
    <property type="match status" value="1"/>
</dbReference>
<evidence type="ECO:0000256" key="1">
    <source>
        <dbReference type="ARBA" id="ARBA00004141"/>
    </source>
</evidence>
<feature type="transmembrane region" description="Helical" evidence="9">
    <location>
        <begin position="677"/>
        <end position="699"/>
    </location>
</feature>
<organism evidence="11 12">
    <name type="scientific">Cephalotrichum gorgonifer</name>
    <dbReference type="NCBI Taxonomy" id="2041049"/>
    <lineage>
        <taxon>Eukaryota</taxon>
        <taxon>Fungi</taxon>
        <taxon>Dikarya</taxon>
        <taxon>Ascomycota</taxon>
        <taxon>Pezizomycotina</taxon>
        <taxon>Sordariomycetes</taxon>
        <taxon>Hypocreomycetidae</taxon>
        <taxon>Microascales</taxon>
        <taxon>Microascaceae</taxon>
        <taxon>Cephalotrichum</taxon>
    </lineage>
</organism>
<evidence type="ECO:0000259" key="10">
    <source>
        <dbReference type="PROSITE" id="PS50850"/>
    </source>
</evidence>
<feature type="region of interest" description="Disordered" evidence="8">
    <location>
        <begin position="1"/>
        <end position="63"/>
    </location>
</feature>
<dbReference type="SUPFAM" id="SSF56112">
    <property type="entry name" value="Protein kinase-like (PK-like)"/>
    <property type="match status" value="1"/>
</dbReference>
<dbReference type="Gene3D" id="1.20.1250.20">
    <property type="entry name" value="MFS general substrate transporter like domains"/>
    <property type="match status" value="1"/>
</dbReference>
<feature type="transmembrane region" description="Helical" evidence="9">
    <location>
        <begin position="317"/>
        <end position="341"/>
    </location>
</feature>
<name>A0AAE8SST3_9PEZI</name>
<proteinExistence type="predicted"/>
<sequence>MTNPGPDEQQHIHDPSMSRVRTVESGRGIFEEKEKISASEPQESPSEDGNPEDLAGAVGAPGIDGERMIRGSFEAEKAIYSFIPDHVPHPIAWGTFADDADTHFYMCDFVDMRDDLPSLRGWAEAVSTLHLNSMGKSPTGQFGFHVTTHLANVPVNNAWNPSWTAFWTQQMEGLFDQEANAHEDRDVELDALKTAFLEVAIPRYLGPLESGARSVKPCLIHSDLWPGNVKPRSATGELCLFDACAYWGHNEADLGFSMPDTLGGSLAMSENAIEELTSTHGADRTKASIQKAADNIELPQALPDQPYSIFTSREKRWISSVASFGAMFSTLMSYIYFPAIVPMANDLGVSVNPINLTVTSYLVVAGIAPAFMGDRADQGGRRPAYILMFILALASNIGLALQDSYPGLFVLRMVQSSGASGSYGAAYGIVADITTVSERGSFVGSLIFFTNAAPSFGPVIAGVLAQKLGWRAIFWFLVVLTGAYLVVVVLFLSETQRKLVGNGSIPTLGIHRSLFDRFTRDRLVYSDESHETRSKRKHHFPNPFKCIPMLFHKGNFTIILAGSITYAVKMVLQTSLASQCIVVYDLDYLQVGLVYLPSGIGGAMASYTTGILLNKNIKKVSSEMGRDEQYRRGDDISDFPIEEARLIGAYSLIGLASLSTAGYGISLMERAHISVPLIMQFISGAATSSIFTLCGTLLTDLNPHASATVQASYNLVRCIGAGAAIASQQPLADAIGLGWCFGIFAIIMLCAGPLVILLKKRGMAWRRQGQNKASR</sequence>
<evidence type="ECO:0000256" key="6">
    <source>
        <dbReference type="ARBA" id="ARBA00023136"/>
    </source>
</evidence>
<keyword evidence="5 9" id="KW-1133">Transmembrane helix</keyword>
<feature type="transmembrane region" description="Helical" evidence="9">
    <location>
        <begin position="554"/>
        <end position="572"/>
    </location>
</feature>
<comment type="caution">
    <text evidence="11">The sequence shown here is derived from an EMBL/GenBank/DDBJ whole genome shotgun (WGS) entry which is preliminary data.</text>
</comment>
<keyword evidence="3" id="KW-0813">Transport</keyword>
<dbReference type="EC" id="2.7.1.172" evidence="2"/>
<keyword evidence="12" id="KW-1185">Reference proteome</keyword>
<feature type="transmembrane region" description="Helical" evidence="9">
    <location>
        <begin position="408"/>
        <end position="430"/>
    </location>
</feature>
<dbReference type="InterPro" id="IPR011701">
    <property type="entry name" value="MFS"/>
</dbReference>
<keyword evidence="4 9" id="KW-0812">Transmembrane</keyword>
<feature type="compositionally biased region" description="Basic and acidic residues" evidence="8">
    <location>
        <begin position="8"/>
        <end position="37"/>
    </location>
</feature>
<evidence type="ECO:0000256" key="7">
    <source>
        <dbReference type="ARBA" id="ARBA00048655"/>
    </source>
</evidence>
<dbReference type="InterPro" id="IPR020846">
    <property type="entry name" value="MFS_dom"/>
</dbReference>
<evidence type="ECO:0000256" key="5">
    <source>
        <dbReference type="ARBA" id="ARBA00022989"/>
    </source>
</evidence>
<comment type="subcellular location">
    <subcellularLocation>
        <location evidence="1">Membrane</location>
        <topology evidence="1">Multi-pass membrane protein</topology>
    </subcellularLocation>
</comment>
<dbReference type="AlphaFoldDB" id="A0AAE8SST3"/>
<evidence type="ECO:0000256" key="4">
    <source>
        <dbReference type="ARBA" id="ARBA00022692"/>
    </source>
</evidence>
<feature type="transmembrane region" description="Helical" evidence="9">
    <location>
        <begin position="384"/>
        <end position="402"/>
    </location>
</feature>
<dbReference type="GO" id="GO:0005886">
    <property type="term" value="C:plasma membrane"/>
    <property type="evidence" value="ECO:0007669"/>
    <property type="project" value="TreeGrafter"/>
</dbReference>
<dbReference type="PROSITE" id="PS50850">
    <property type="entry name" value="MFS"/>
    <property type="match status" value="1"/>
</dbReference>
<dbReference type="InterPro" id="IPR036259">
    <property type="entry name" value="MFS_trans_sf"/>
</dbReference>
<feature type="transmembrane region" description="Helical" evidence="9">
    <location>
        <begin position="472"/>
        <end position="492"/>
    </location>
</feature>
<evidence type="ECO:0000256" key="8">
    <source>
        <dbReference type="SAM" id="MobiDB-lite"/>
    </source>
</evidence>
<evidence type="ECO:0000256" key="9">
    <source>
        <dbReference type="SAM" id="Phobius"/>
    </source>
</evidence>
<comment type="catalytic activity">
    <reaction evidence="7">
        <text>N(6)-D-ribulosyl-L-lysyl-[protein] + ATP = N(6)-(3-O-phospho-D-ribulosyl)-L-lysyl-[protein] + ADP + H(+)</text>
        <dbReference type="Rhea" id="RHEA:48432"/>
        <dbReference type="Rhea" id="RHEA-COMP:12103"/>
        <dbReference type="Rhea" id="RHEA-COMP:12104"/>
        <dbReference type="ChEBI" id="CHEBI:15378"/>
        <dbReference type="ChEBI" id="CHEBI:30616"/>
        <dbReference type="ChEBI" id="CHEBI:90418"/>
        <dbReference type="ChEBI" id="CHEBI:90420"/>
        <dbReference type="ChEBI" id="CHEBI:456216"/>
        <dbReference type="EC" id="2.7.1.172"/>
    </reaction>
    <physiologicalReaction direction="left-to-right" evidence="7">
        <dbReference type="Rhea" id="RHEA:48433"/>
    </physiologicalReaction>
</comment>
<evidence type="ECO:0000313" key="12">
    <source>
        <dbReference type="Proteomes" id="UP001187682"/>
    </source>
</evidence>
<gene>
    <name evidence="11" type="ORF">DNG_02623</name>
</gene>
<feature type="transmembrane region" description="Helical" evidence="9">
    <location>
        <begin position="442"/>
        <end position="466"/>
    </location>
</feature>
<dbReference type="Proteomes" id="UP001187682">
    <property type="component" value="Unassembled WGS sequence"/>
</dbReference>
<dbReference type="EMBL" id="ONZQ02000003">
    <property type="protein sequence ID" value="SPN99772.1"/>
    <property type="molecule type" value="Genomic_DNA"/>
</dbReference>
<dbReference type="GO" id="GO:0102193">
    <property type="term" value="F:protein-ribulosamine 3-kinase activity"/>
    <property type="evidence" value="ECO:0007669"/>
    <property type="project" value="UniProtKB-EC"/>
</dbReference>
<feature type="transmembrane region" description="Helical" evidence="9">
    <location>
        <begin position="592"/>
        <end position="613"/>
    </location>
</feature>
<keyword evidence="6 9" id="KW-0472">Membrane</keyword>
<dbReference type="GO" id="GO:0022857">
    <property type="term" value="F:transmembrane transporter activity"/>
    <property type="evidence" value="ECO:0007669"/>
    <property type="project" value="InterPro"/>
</dbReference>
<dbReference type="SUPFAM" id="SSF103473">
    <property type="entry name" value="MFS general substrate transporter"/>
    <property type="match status" value="1"/>
</dbReference>
<evidence type="ECO:0000313" key="11">
    <source>
        <dbReference type="EMBL" id="SPN99772.1"/>
    </source>
</evidence>
<evidence type="ECO:0000256" key="3">
    <source>
        <dbReference type="ARBA" id="ARBA00022448"/>
    </source>
</evidence>
<dbReference type="InterPro" id="IPR016477">
    <property type="entry name" value="Fructo-/Ketosamine-3-kinase"/>
</dbReference>
<feature type="transmembrane region" description="Helical" evidence="9">
    <location>
        <begin position="734"/>
        <end position="758"/>
    </location>
</feature>
<protein>
    <recommendedName>
        <fullName evidence="2">protein-ribulosamine 3-kinase</fullName>
        <ecNumber evidence="2">2.7.1.172</ecNumber>
    </recommendedName>
</protein>
<dbReference type="PANTHER" id="PTHR23502">
    <property type="entry name" value="MAJOR FACILITATOR SUPERFAMILY"/>
    <property type="match status" value="1"/>
</dbReference>